<reference evidence="8 9" key="1">
    <citation type="submission" date="2019-07" db="EMBL/GenBank/DDBJ databases">
        <title>Whole genome shotgun sequence of Deinococcus cellulosilyticus NBRC 106333.</title>
        <authorList>
            <person name="Hosoyama A."/>
            <person name="Uohara A."/>
            <person name="Ohji S."/>
            <person name="Ichikawa N."/>
        </authorList>
    </citation>
    <scope>NUCLEOTIDE SEQUENCE [LARGE SCALE GENOMIC DNA]</scope>
    <source>
        <strain evidence="8 9">NBRC 106333</strain>
    </source>
</reference>
<dbReference type="GO" id="GO:0015562">
    <property type="term" value="F:efflux transmembrane transporter activity"/>
    <property type="evidence" value="ECO:0007669"/>
    <property type="project" value="InterPro"/>
</dbReference>
<evidence type="ECO:0000256" key="5">
    <source>
        <dbReference type="ARBA" id="ARBA00022692"/>
    </source>
</evidence>
<keyword evidence="4" id="KW-1134">Transmembrane beta strand</keyword>
<dbReference type="GO" id="GO:1990281">
    <property type="term" value="C:efflux pump complex"/>
    <property type="evidence" value="ECO:0007669"/>
    <property type="project" value="TreeGrafter"/>
</dbReference>
<evidence type="ECO:0000256" key="3">
    <source>
        <dbReference type="ARBA" id="ARBA00022448"/>
    </source>
</evidence>
<accession>A0A511N1I0</accession>
<evidence type="ECO:0000313" key="9">
    <source>
        <dbReference type="Proteomes" id="UP000321306"/>
    </source>
</evidence>
<evidence type="ECO:0000256" key="7">
    <source>
        <dbReference type="ARBA" id="ARBA00023237"/>
    </source>
</evidence>
<sequence length="431" mass="47616">MRLGGFSSADDLEAMKRILGLWIMGGLLSAAGAVPLPEFLQGLEQSPAYQRNLQEEASSVLALKLAEKASGWQVSGTGGWDQTPAGGTLHSTLQLSLGVLPWSESQRNLSREGRKSRLVLLRLEEEREELRLKAISLYFRLHLLQQQVVAATREAELRSRLHAAATEQHRLGNMKLSEVQQVLRKKTEAEVQQITLEAELQAAHFDALSLGGKGDPTDPLPEVFPSPDEQDLLKALENKPAVQEARFQLEEAQVQLEEAQRSGAPELQVSGSVFQGNFSGQLQFNLQKGTVSSEIGVQSTGQGSGWKASATLRVPLVGSQGANLELAAQKVHEARAHLQEAEQAQVQKLRDELGKKRLLEEHLRLQTLTLRQAEESQKLAQKRLMAGLISEAEQVELQIGLQKSRLDVEKTRVDLYLQCLKLQALLERKNP</sequence>
<organism evidence="8 9">
    <name type="scientific">Deinococcus cellulosilyticus (strain DSM 18568 / NBRC 106333 / KACC 11606 / 5516J-15)</name>
    <dbReference type="NCBI Taxonomy" id="1223518"/>
    <lineage>
        <taxon>Bacteria</taxon>
        <taxon>Thermotogati</taxon>
        <taxon>Deinococcota</taxon>
        <taxon>Deinococci</taxon>
        <taxon>Deinococcales</taxon>
        <taxon>Deinococcaceae</taxon>
        <taxon>Deinococcus</taxon>
    </lineage>
</organism>
<dbReference type="PANTHER" id="PTHR30026:SF20">
    <property type="entry name" value="OUTER MEMBRANE PROTEIN TOLC"/>
    <property type="match status" value="1"/>
</dbReference>
<dbReference type="GO" id="GO:0009279">
    <property type="term" value="C:cell outer membrane"/>
    <property type="evidence" value="ECO:0007669"/>
    <property type="project" value="UniProtKB-SubCell"/>
</dbReference>
<dbReference type="AlphaFoldDB" id="A0A511N1I0"/>
<evidence type="ECO:0000313" key="8">
    <source>
        <dbReference type="EMBL" id="GEM46347.1"/>
    </source>
</evidence>
<dbReference type="GO" id="GO:0015288">
    <property type="term" value="F:porin activity"/>
    <property type="evidence" value="ECO:0007669"/>
    <property type="project" value="TreeGrafter"/>
</dbReference>
<comment type="caution">
    <text evidence="8">The sequence shown here is derived from an EMBL/GenBank/DDBJ whole genome shotgun (WGS) entry which is preliminary data.</text>
</comment>
<proteinExistence type="inferred from homology"/>
<comment type="subcellular location">
    <subcellularLocation>
        <location evidence="1">Cell outer membrane</location>
    </subcellularLocation>
</comment>
<gene>
    <name evidence="8" type="ORF">DC3_19820</name>
</gene>
<keyword evidence="3" id="KW-0813">Transport</keyword>
<dbReference type="SUPFAM" id="SSF56954">
    <property type="entry name" value="Outer membrane efflux proteins (OEP)"/>
    <property type="match status" value="1"/>
</dbReference>
<comment type="similarity">
    <text evidence="2">Belongs to the outer membrane factor (OMF) (TC 1.B.17) family.</text>
</comment>
<keyword evidence="6" id="KW-0472">Membrane</keyword>
<evidence type="ECO:0000256" key="4">
    <source>
        <dbReference type="ARBA" id="ARBA00022452"/>
    </source>
</evidence>
<evidence type="ECO:0000256" key="2">
    <source>
        <dbReference type="ARBA" id="ARBA00007613"/>
    </source>
</evidence>
<keyword evidence="7" id="KW-0998">Cell outer membrane</keyword>
<dbReference type="PANTHER" id="PTHR30026">
    <property type="entry name" value="OUTER MEMBRANE PROTEIN TOLC"/>
    <property type="match status" value="1"/>
</dbReference>
<name>A0A511N1I0_DEIC1</name>
<dbReference type="Proteomes" id="UP000321306">
    <property type="component" value="Unassembled WGS sequence"/>
</dbReference>
<evidence type="ECO:0000256" key="6">
    <source>
        <dbReference type="ARBA" id="ARBA00023136"/>
    </source>
</evidence>
<dbReference type="InterPro" id="IPR003423">
    <property type="entry name" value="OMP_efflux"/>
</dbReference>
<dbReference type="InterPro" id="IPR051906">
    <property type="entry name" value="TolC-like"/>
</dbReference>
<dbReference type="Gene3D" id="1.20.1600.10">
    <property type="entry name" value="Outer membrane efflux proteins (OEP)"/>
    <property type="match status" value="1"/>
</dbReference>
<protein>
    <submittedName>
        <fullName evidence="8">Transporter</fullName>
    </submittedName>
</protein>
<evidence type="ECO:0000256" key="1">
    <source>
        <dbReference type="ARBA" id="ARBA00004442"/>
    </source>
</evidence>
<dbReference type="Pfam" id="PF02321">
    <property type="entry name" value="OEP"/>
    <property type="match status" value="1"/>
</dbReference>
<keyword evidence="9" id="KW-1185">Reference proteome</keyword>
<dbReference type="EMBL" id="BJXB01000007">
    <property type="protein sequence ID" value="GEM46347.1"/>
    <property type="molecule type" value="Genomic_DNA"/>
</dbReference>
<keyword evidence="5" id="KW-0812">Transmembrane</keyword>